<dbReference type="EMBL" id="GBEZ01021335">
    <property type="protein sequence ID" value="JAC65407.1"/>
    <property type="molecule type" value="Transcribed_RNA"/>
</dbReference>
<organism evidence="2">
    <name type="scientific">Tetraselmis sp. GSL018</name>
    <dbReference type="NCBI Taxonomy" id="582737"/>
    <lineage>
        <taxon>Eukaryota</taxon>
        <taxon>Viridiplantae</taxon>
        <taxon>Chlorophyta</taxon>
        <taxon>core chlorophytes</taxon>
        <taxon>Chlorodendrophyceae</taxon>
        <taxon>Chlorodendrales</taxon>
        <taxon>Chlorodendraceae</taxon>
        <taxon>Tetraselmis</taxon>
    </lineage>
</organism>
<dbReference type="PANTHER" id="PTHR43198">
    <property type="entry name" value="BIFUNCTIONAL TH2 PROTEIN"/>
    <property type="match status" value="1"/>
</dbReference>
<reference evidence="2" key="1">
    <citation type="submission" date="2014-05" db="EMBL/GenBank/DDBJ databases">
        <title>The transcriptome of the halophilic microalga Tetraselmis sp. GSL018 isolated from the Great Salt Lake, Utah.</title>
        <authorList>
            <person name="Jinkerson R.E."/>
            <person name="D'Adamo S."/>
            <person name="Posewitz M.C."/>
        </authorList>
    </citation>
    <scope>NUCLEOTIDE SEQUENCE</scope>
    <source>
        <strain evidence="2">GSL018</strain>
    </source>
</reference>
<evidence type="ECO:0000313" key="2">
    <source>
        <dbReference type="EMBL" id="JAC65407.1"/>
    </source>
</evidence>
<gene>
    <name evidence="2" type="ORF">TSPGSL018_16105</name>
</gene>
<dbReference type="AlphaFoldDB" id="A0A061QXJ6"/>
<sequence length="276" mass="31655">MVASHLLQTSSPFLRFRWDSSHRNLSMKSGTGRSFVGDRARSPALLKHFRADTRCKGLGDDLKNSFSDLWARSAVDHPFLVAVRKGTIKDEQYNTWLLQDYLFVQTFTRFAGKVLAKAPDEEGMFLILRSLGVLPDELRWFRTTLESRGVPVDLSEEQPVLRRYREALERWGDELDWAEAVLVYYAVEHVYGTAWGTCAAGAPEPYRTWAMRWGSPEFAAFCDDLERAAAKALHYEGGALPEGRRERAEELFREVLELEEEFWSMAFYRDAPQSAA</sequence>
<dbReference type="CDD" id="cd19357">
    <property type="entry name" value="TenA_E_At3g16990-like"/>
    <property type="match status" value="1"/>
</dbReference>
<proteinExistence type="predicted"/>
<dbReference type="Pfam" id="PF03070">
    <property type="entry name" value="TENA_THI-4"/>
    <property type="match status" value="1"/>
</dbReference>
<dbReference type="GO" id="GO:0006772">
    <property type="term" value="P:thiamine metabolic process"/>
    <property type="evidence" value="ECO:0007669"/>
    <property type="project" value="UniProtKB-ARBA"/>
</dbReference>
<dbReference type="PANTHER" id="PTHR43198:SF5">
    <property type="entry name" value="BIFUNCTIONAL TENA-E PROTEIN"/>
    <property type="match status" value="1"/>
</dbReference>
<name>A0A061QXJ6_9CHLO</name>
<dbReference type="InterPro" id="IPR016084">
    <property type="entry name" value="Haem_Oase-like_multi-hlx"/>
</dbReference>
<dbReference type="Gene3D" id="1.20.910.10">
    <property type="entry name" value="Heme oxygenase-like"/>
    <property type="match status" value="1"/>
</dbReference>
<dbReference type="InterPro" id="IPR004305">
    <property type="entry name" value="Thiaminase-2/PQQC"/>
</dbReference>
<dbReference type="GO" id="GO:0005829">
    <property type="term" value="C:cytosol"/>
    <property type="evidence" value="ECO:0007669"/>
    <property type="project" value="TreeGrafter"/>
</dbReference>
<feature type="domain" description="Thiaminase-2/PQQC" evidence="1">
    <location>
        <begin position="69"/>
        <end position="266"/>
    </location>
</feature>
<evidence type="ECO:0000259" key="1">
    <source>
        <dbReference type="Pfam" id="PF03070"/>
    </source>
</evidence>
<accession>A0A061QXJ6</accession>
<dbReference type="SUPFAM" id="SSF48613">
    <property type="entry name" value="Heme oxygenase-like"/>
    <property type="match status" value="1"/>
</dbReference>
<dbReference type="InterPro" id="IPR050967">
    <property type="entry name" value="Thiamine_Salvage_TenA"/>
</dbReference>
<protein>
    <submittedName>
        <fullName evidence="2">Transcription activator</fullName>
    </submittedName>
</protein>